<evidence type="ECO:0000313" key="2">
    <source>
        <dbReference type="EMBL" id="CAB4617335.1"/>
    </source>
</evidence>
<dbReference type="AlphaFoldDB" id="A0A6J6I0M7"/>
<dbReference type="InterPro" id="IPR036457">
    <property type="entry name" value="PPM-type-like_dom_sf"/>
</dbReference>
<evidence type="ECO:0000259" key="1">
    <source>
        <dbReference type="PROSITE" id="PS51746"/>
    </source>
</evidence>
<protein>
    <submittedName>
        <fullName evidence="2">Unannotated protein</fullName>
    </submittedName>
</protein>
<dbReference type="PANTHER" id="PTHR13832">
    <property type="entry name" value="PROTEIN PHOSPHATASE 2C"/>
    <property type="match status" value="1"/>
</dbReference>
<dbReference type="PANTHER" id="PTHR13832:SF827">
    <property type="entry name" value="PROTEIN PHOSPHATASE 1L"/>
    <property type="match status" value="1"/>
</dbReference>
<name>A0A6J6I0M7_9ZZZZ</name>
<dbReference type="InterPro" id="IPR015655">
    <property type="entry name" value="PP2C"/>
</dbReference>
<dbReference type="GO" id="GO:0004722">
    <property type="term" value="F:protein serine/threonine phosphatase activity"/>
    <property type="evidence" value="ECO:0007669"/>
    <property type="project" value="InterPro"/>
</dbReference>
<gene>
    <name evidence="2" type="ORF">UFOPK1856_00778</name>
</gene>
<feature type="domain" description="PPM-type phosphatase" evidence="1">
    <location>
        <begin position="5"/>
        <end position="240"/>
    </location>
</feature>
<organism evidence="2">
    <name type="scientific">freshwater metagenome</name>
    <dbReference type="NCBI Taxonomy" id="449393"/>
    <lineage>
        <taxon>unclassified sequences</taxon>
        <taxon>metagenomes</taxon>
        <taxon>ecological metagenomes</taxon>
    </lineage>
</organism>
<dbReference type="CDD" id="cd00143">
    <property type="entry name" value="PP2Cc"/>
    <property type="match status" value="1"/>
</dbReference>
<dbReference type="SMART" id="SM00332">
    <property type="entry name" value="PP2Cc"/>
    <property type="match status" value="1"/>
</dbReference>
<reference evidence="2" key="1">
    <citation type="submission" date="2020-05" db="EMBL/GenBank/DDBJ databases">
        <authorList>
            <person name="Chiriac C."/>
            <person name="Salcher M."/>
            <person name="Ghai R."/>
            <person name="Kavagutti S V."/>
        </authorList>
    </citation>
    <scope>NUCLEOTIDE SEQUENCE</scope>
</reference>
<proteinExistence type="predicted"/>
<dbReference type="Gene3D" id="3.60.40.10">
    <property type="entry name" value="PPM-type phosphatase domain"/>
    <property type="match status" value="1"/>
</dbReference>
<accession>A0A6J6I0M7</accession>
<dbReference type="Pfam" id="PF13672">
    <property type="entry name" value="PP2C_2"/>
    <property type="match status" value="1"/>
</dbReference>
<dbReference type="SUPFAM" id="SSF81606">
    <property type="entry name" value="PP2C-like"/>
    <property type="match status" value="1"/>
</dbReference>
<sequence>MSYFATSARSAVGLVRSGNEDSGLASPHLVAVADGMGGHAAGEVASKIAIATLSELSAIFTNPEIDSESADDIYLNASHEIDQALKVEVAENPQLAGMGTTLTSLFLRDNSVALLHIGDSRAYRLRGNSFEQLSVDHTVIQELLNQGAISESDIATHPQRSVLTQVLMGEGNLELPLPVFEGKIKDRYLVCSDGLSSVLTDKEMKSLIKGKDRDEAVNALIDATYINGAPDNVTVVIADLVEEEQPTTTEKIGAAQ</sequence>
<dbReference type="SMART" id="SM00331">
    <property type="entry name" value="PP2C_SIG"/>
    <property type="match status" value="1"/>
</dbReference>
<dbReference type="PROSITE" id="PS51746">
    <property type="entry name" value="PPM_2"/>
    <property type="match status" value="1"/>
</dbReference>
<dbReference type="InterPro" id="IPR001932">
    <property type="entry name" value="PPM-type_phosphatase-like_dom"/>
</dbReference>
<dbReference type="EMBL" id="CAEZUV010000117">
    <property type="protein sequence ID" value="CAB4617335.1"/>
    <property type="molecule type" value="Genomic_DNA"/>
</dbReference>